<name>A0AAU9J8Q5_9CILI</name>
<feature type="transmembrane region" description="Helical" evidence="1">
    <location>
        <begin position="56"/>
        <end position="75"/>
    </location>
</feature>
<evidence type="ECO:0000256" key="1">
    <source>
        <dbReference type="SAM" id="Phobius"/>
    </source>
</evidence>
<proteinExistence type="predicted"/>
<protein>
    <recommendedName>
        <fullName evidence="2">TmcB/TmcC TPR repeats domain-containing protein</fullName>
    </recommendedName>
</protein>
<feature type="transmembrane region" description="Helical" evidence="1">
    <location>
        <begin position="265"/>
        <end position="283"/>
    </location>
</feature>
<dbReference type="PANTHER" id="PTHR31600">
    <property type="entry name" value="TINY MACROCYSTS PROTEIN B-RELATED"/>
    <property type="match status" value="1"/>
</dbReference>
<feature type="transmembrane region" description="Helical" evidence="1">
    <location>
        <begin position="243"/>
        <end position="259"/>
    </location>
</feature>
<dbReference type="Proteomes" id="UP001162131">
    <property type="component" value="Unassembled WGS sequence"/>
</dbReference>
<comment type="caution">
    <text evidence="3">The sequence shown here is derived from an EMBL/GenBank/DDBJ whole genome shotgun (WGS) entry which is preliminary data.</text>
</comment>
<accession>A0AAU9J8Q5</accession>
<evidence type="ECO:0000313" key="4">
    <source>
        <dbReference type="Proteomes" id="UP001162131"/>
    </source>
</evidence>
<feature type="transmembrane region" description="Helical" evidence="1">
    <location>
        <begin position="1162"/>
        <end position="1185"/>
    </location>
</feature>
<gene>
    <name evidence="3" type="ORF">BSTOLATCC_MIC17717</name>
</gene>
<keyword evidence="1" id="KW-1133">Transmembrane helix</keyword>
<feature type="transmembrane region" description="Helical" evidence="1">
    <location>
        <begin position="880"/>
        <end position="902"/>
    </location>
</feature>
<organism evidence="3 4">
    <name type="scientific">Blepharisma stoltei</name>
    <dbReference type="NCBI Taxonomy" id="1481888"/>
    <lineage>
        <taxon>Eukaryota</taxon>
        <taxon>Sar</taxon>
        <taxon>Alveolata</taxon>
        <taxon>Ciliophora</taxon>
        <taxon>Postciliodesmatophora</taxon>
        <taxon>Heterotrichea</taxon>
        <taxon>Heterotrichida</taxon>
        <taxon>Blepharismidae</taxon>
        <taxon>Blepharisma</taxon>
    </lineage>
</organism>
<dbReference type="InterPro" id="IPR052994">
    <property type="entry name" value="Tiny_macrocysts_regulators"/>
</dbReference>
<feature type="transmembrane region" description="Helical" evidence="1">
    <location>
        <begin position="195"/>
        <end position="222"/>
    </location>
</feature>
<feature type="transmembrane region" description="Helical" evidence="1">
    <location>
        <begin position="113"/>
        <end position="136"/>
    </location>
</feature>
<dbReference type="InterPro" id="IPR057352">
    <property type="entry name" value="TPR_TmcB/C"/>
</dbReference>
<keyword evidence="1" id="KW-0812">Transmembrane</keyword>
<keyword evidence="4" id="KW-1185">Reference proteome</keyword>
<feature type="domain" description="TmcB/TmcC TPR repeats" evidence="2">
    <location>
        <begin position="458"/>
        <end position="554"/>
    </location>
</feature>
<keyword evidence="1" id="KW-0472">Membrane</keyword>
<feature type="transmembrane region" description="Helical" evidence="1">
    <location>
        <begin position="1348"/>
        <end position="1368"/>
    </location>
</feature>
<dbReference type="Pfam" id="PF25474">
    <property type="entry name" value="TPR_TmcB"/>
    <property type="match status" value="1"/>
</dbReference>
<feature type="transmembrane region" description="Helical" evidence="1">
    <location>
        <begin position="151"/>
        <end position="175"/>
    </location>
</feature>
<reference evidence="3" key="1">
    <citation type="submission" date="2021-09" db="EMBL/GenBank/DDBJ databases">
        <authorList>
            <consortium name="AG Swart"/>
            <person name="Singh M."/>
            <person name="Singh A."/>
            <person name="Seah K."/>
            <person name="Emmerich C."/>
        </authorList>
    </citation>
    <scope>NUCLEOTIDE SEQUENCE</scope>
    <source>
        <strain evidence="3">ATCC30299</strain>
    </source>
</reference>
<evidence type="ECO:0000313" key="3">
    <source>
        <dbReference type="EMBL" id="CAG9317095.1"/>
    </source>
</evidence>
<dbReference type="EMBL" id="CAJZBQ010000017">
    <property type="protein sequence ID" value="CAG9317095.1"/>
    <property type="molecule type" value="Genomic_DNA"/>
</dbReference>
<dbReference type="PANTHER" id="PTHR31600:SF2">
    <property type="entry name" value="GAMETE ENRICHED GENE 10 PROTEIN-RELATED"/>
    <property type="match status" value="1"/>
</dbReference>
<feature type="transmembrane region" description="Helical" evidence="1">
    <location>
        <begin position="1075"/>
        <end position="1098"/>
    </location>
</feature>
<sequence length="1393" mass="162592">MTISVDLNNDQKESTDFHDFTSHSIFSNPTKEYLYGFFGHIFKKKYSLDTKFKNQILYEIVINVILILQLSTLSWHPSLTPSDWNSYQGFWKSFSYINYDEICTTFELTDFCFYGTISLIGACLWFFITFGIFMYLEKDIPMILALLPRKIALLLTSVCIIPSTIILTMVIKYSLEEKSVIEEYSGNFSPETYDYGILGIIAGICSLLALIFINLFCEAFSCDMRHSHFKKNLKARSSAEYDLIRRWFYMIISILYVYIGNNNAWIYQIIFFLFCFYLCIRSMQFLQYFNVIENCIHACKLSSVSCTLLILIFGELIDNALIIVWLHLFFLPFVIYLTVRITRRNYEKMPDIKKPILTQFDFEQKYRNLFVDDGLENKEQVIELFKTFWSMPGFHKDKLFVIWEFNFCCFIIRDERLARIKLTKIGESKSSFEGDIQEWRLFDWLFRKHKSSFIDLDHLEYLKEFSKIKKHDEELCMILNELHAEFTSRNPRVNKLTHFSNRIARHIQSLSNGYKDLIEKYKNMEAFEYYATFLDSIMNDHDEADFIVRKKNSLNFFSQRNDEGSLENYGKDLPTILASCSNESFGTIVYINDKASQLLMSSMGNIIGSSILNFIPQPYSSRHEKLMKDFVFNCNSIEVPFHDSLFFLQNNGYLLECDFLIKLTAFHNCAYFLLSFKESAKKRQIALISEENAILAHTERFSSYFGLEGENIKGALVSDLIPIADICTVREYEPLRISFKNRELIIIHIAKEIKTKVVHIIAIIDDISEIQNWKSGKSQIFSREAGFFSSDDTEKEQISREAFEVKFNSIDYLVPTKSFENPDTTIFTHSRDSQMPDQALERRTFIDKVSDSESRSKGGTAQTHHQAKKLLMDSKRKIRILHLVLFAVMTSVIITVAAILVYMEIDVSYTSTLGSFQTFGQLVYDFELSADLSLTINALMLYRGFKEEINAEVEKMKVLIDDWEKIKGSIFKDFDQWSYCSYSKVVSEPSMLIWSLNQKTPQNSKENLYDTIATYIYNAKKLISAVDEGFDQLPYAKFLYINGLGEIFHDANTIMNGLASCEIERVKATGTNINVLLVSGFCTLGILILVIISCIMLVSKKLDEFWNYILNSGQWAMFRLKCLAMDRLATTHGADCKADTNPESQRNVYHTRKVKGTLYLQYIWRIMLFFVVAASYYLLIFNYLYPTLDQMMITRPSLLNNFIIRRALYLRLSLFSRDRVVNYTYYVIPEFYNYRQSFAEENLIINHIKALTKDLQTKKYQELLSDELKEKMYEKNNLAYKILDYGSTAALQSMIGDIVDIGYVRGETNAYFLRFIDKMKAVNNEIRDEFILADRDSINIINRQLDTIVDITIIYALGLCALFFFYYFPYLNLQIKQLQRFAILPTILPKDLD</sequence>
<evidence type="ECO:0000259" key="2">
    <source>
        <dbReference type="Pfam" id="PF25474"/>
    </source>
</evidence>